<dbReference type="EMBL" id="KV919011">
    <property type="protein sequence ID" value="OSX73222.1"/>
    <property type="molecule type" value="Genomic_DNA"/>
</dbReference>
<dbReference type="InterPro" id="IPR000719">
    <property type="entry name" value="Prot_kinase_dom"/>
</dbReference>
<feature type="binding site" evidence="10">
    <location>
        <position position="35"/>
    </location>
    <ligand>
        <name>ATP</name>
        <dbReference type="ChEBI" id="CHEBI:30616"/>
    </ligand>
</feature>
<dbReference type="EC" id="2.7.11.1" evidence="2"/>
<dbReference type="PROSITE" id="PS50011">
    <property type="entry name" value="PROTEIN_KINASE_DOM"/>
    <property type="match status" value="1"/>
</dbReference>
<comment type="catalytic activity">
    <reaction evidence="8">
        <text>L-threonyl-[protein] + ATP = O-phospho-L-threonyl-[protein] + ADP + H(+)</text>
        <dbReference type="Rhea" id="RHEA:46608"/>
        <dbReference type="Rhea" id="RHEA-COMP:11060"/>
        <dbReference type="Rhea" id="RHEA-COMP:11605"/>
        <dbReference type="ChEBI" id="CHEBI:15378"/>
        <dbReference type="ChEBI" id="CHEBI:30013"/>
        <dbReference type="ChEBI" id="CHEBI:30616"/>
        <dbReference type="ChEBI" id="CHEBI:61977"/>
        <dbReference type="ChEBI" id="CHEBI:456216"/>
        <dbReference type="EC" id="2.7.11.1"/>
    </reaction>
</comment>
<keyword evidence="7 10" id="KW-0067">ATP-binding</keyword>
<name>A0A1X6NXC1_PORUM</name>
<dbReference type="GO" id="GO:0005524">
    <property type="term" value="F:ATP binding"/>
    <property type="evidence" value="ECO:0007669"/>
    <property type="project" value="UniProtKB-UniRule"/>
</dbReference>
<dbReference type="InterPro" id="IPR008271">
    <property type="entry name" value="Ser/Thr_kinase_AS"/>
</dbReference>
<dbReference type="PANTHER" id="PTHR24346:SF82">
    <property type="entry name" value="KP78A-RELATED"/>
    <property type="match status" value="1"/>
</dbReference>
<dbReference type="FunFam" id="1.10.510.10:FF:000407">
    <property type="entry name" value="Non-specific serine/threonine protein kinase"/>
    <property type="match status" value="1"/>
</dbReference>
<dbReference type="GO" id="GO:0005737">
    <property type="term" value="C:cytoplasm"/>
    <property type="evidence" value="ECO:0007669"/>
    <property type="project" value="TreeGrafter"/>
</dbReference>
<dbReference type="SUPFAM" id="SSF56112">
    <property type="entry name" value="Protein kinase-like (PK-like)"/>
    <property type="match status" value="1"/>
</dbReference>
<evidence type="ECO:0000256" key="4">
    <source>
        <dbReference type="ARBA" id="ARBA00022679"/>
    </source>
</evidence>
<feature type="compositionally biased region" description="Gly residues" evidence="11">
    <location>
        <begin position="393"/>
        <end position="404"/>
    </location>
</feature>
<feature type="compositionally biased region" description="Low complexity" evidence="11">
    <location>
        <begin position="411"/>
        <end position="434"/>
    </location>
</feature>
<evidence type="ECO:0000256" key="11">
    <source>
        <dbReference type="SAM" id="MobiDB-lite"/>
    </source>
</evidence>
<dbReference type="PROSITE" id="PS00107">
    <property type="entry name" value="PROTEIN_KINASE_ATP"/>
    <property type="match status" value="1"/>
</dbReference>
<evidence type="ECO:0000259" key="12">
    <source>
        <dbReference type="PROSITE" id="PS50011"/>
    </source>
</evidence>
<feature type="region of interest" description="Disordered" evidence="11">
    <location>
        <begin position="348"/>
        <end position="437"/>
    </location>
</feature>
<evidence type="ECO:0000256" key="2">
    <source>
        <dbReference type="ARBA" id="ARBA00012513"/>
    </source>
</evidence>
<feature type="domain" description="Protein kinase" evidence="12">
    <location>
        <begin position="6"/>
        <end position="258"/>
    </location>
</feature>
<keyword evidence="4" id="KW-0808">Transferase</keyword>
<dbReference type="Pfam" id="PF00069">
    <property type="entry name" value="Pkinase"/>
    <property type="match status" value="1"/>
</dbReference>
<sequence>MKIGYYKVGKTLGMGSFGKVKLAEHEPTGKRVAIKILNREKIKSLDMEEKVKREIRILKMLSHPHIIQLYEVIETTTDVYVVTEVSSGGELFDFIVERGRLSEDDARRFFQQIISGVEHCHKHMVAHRDLKPENLLLDEHHNVKIADFGLSNCMRDGWFLRTSCGSPNYAAPEVISGKLYAGPEVDVWSCGVIVYALLCGTLPFDDESIPFLFRKIKGGIYILPAYLSENARDLISKMLVVEPLKRITMAEIRQHPWFLEKLPRYLAAPPALATKPVIDERVLDAVVATTAFARERVVSELLHGRRNYLTAAYHLLKKSINELDLRVVDAAEVAAAAAAAASAARGIGSGIGGGGGTSTNDLRADETGAPDGAATADGKGAPNGQVSPASGVGASGGGSGNGGAEDGRGGRSAAPSVTSPSTSKAVTAPSPASVITPSYQPRRRWSLGVTSHLASASVVMAELYRALAALRWKWKTPPAQSFQIRVLVERESWAVPVRLCLQLFKYGCFFHVDLHRLDGDLFPFIKAADELMAELRL</sequence>
<dbReference type="SMART" id="SM00220">
    <property type="entry name" value="S_TKc"/>
    <property type="match status" value="1"/>
</dbReference>
<evidence type="ECO:0000256" key="3">
    <source>
        <dbReference type="ARBA" id="ARBA00022527"/>
    </source>
</evidence>
<dbReference type="Gene3D" id="1.10.510.10">
    <property type="entry name" value="Transferase(Phosphotransferase) domain 1"/>
    <property type="match status" value="1"/>
</dbReference>
<dbReference type="Proteomes" id="UP000218209">
    <property type="component" value="Unassembled WGS sequence"/>
</dbReference>
<comment type="similarity">
    <text evidence="1">Belongs to the protein kinase superfamily. CAMK Ser/Thr protein kinase family. SNF1 subfamily.</text>
</comment>
<evidence type="ECO:0000256" key="9">
    <source>
        <dbReference type="ARBA" id="ARBA00048679"/>
    </source>
</evidence>
<evidence type="ECO:0000256" key="7">
    <source>
        <dbReference type="ARBA" id="ARBA00022840"/>
    </source>
</evidence>
<dbReference type="InterPro" id="IPR028375">
    <property type="entry name" value="KA1/Ssp2_C"/>
</dbReference>
<keyword evidence="5 10" id="KW-0547">Nucleotide-binding</keyword>
<gene>
    <name evidence="13" type="ORF">BU14_0368s0022</name>
</gene>
<dbReference type="FunFam" id="3.30.200.20:FF:000003">
    <property type="entry name" value="Non-specific serine/threonine protein kinase"/>
    <property type="match status" value="1"/>
</dbReference>
<evidence type="ECO:0000313" key="14">
    <source>
        <dbReference type="Proteomes" id="UP000218209"/>
    </source>
</evidence>
<evidence type="ECO:0000256" key="5">
    <source>
        <dbReference type="ARBA" id="ARBA00022741"/>
    </source>
</evidence>
<proteinExistence type="inferred from homology"/>
<feature type="compositionally biased region" description="Gly residues" evidence="11">
    <location>
        <begin position="348"/>
        <end position="357"/>
    </location>
</feature>
<dbReference type="AlphaFoldDB" id="A0A1X6NXC1"/>
<dbReference type="InterPro" id="IPR017441">
    <property type="entry name" value="Protein_kinase_ATP_BS"/>
</dbReference>
<reference evidence="13 14" key="1">
    <citation type="submission" date="2017-03" db="EMBL/GenBank/DDBJ databases">
        <title>WGS assembly of Porphyra umbilicalis.</title>
        <authorList>
            <person name="Brawley S.H."/>
            <person name="Blouin N.A."/>
            <person name="Ficko-Blean E."/>
            <person name="Wheeler G.L."/>
            <person name="Lohr M."/>
            <person name="Goodson H.V."/>
            <person name="Jenkins J.W."/>
            <person name="Blaby-Haas C.E."/>
            <person name="Helliwell K.E."/>
            <person name="Chan C."/>
            <person name="Marriage T."/>
            <person name="Bhattacharya D."/>
            <person name="Klein A.S."/>
            <person name="Badis Y."/>
            <person name="Brodie J."/>
            <person name="Cao Y."/>
            <person name="Collen J."/>
            <person name="Dittami S.M."/>
            <person name="Gachon C.M."/>
            <person name="Green B.R."/>
            <person name="Karpowicz S."/>
            <person name="Kim J.W."/>
            <person name="Kudahl U."/>
            <person name="Lin S."/>
            <person name="Michel G."/>
            <person name="Mittag M."/>
            <person name="Olson B.J."/>
            <person name="Pangilinan J."/>
            <person name="Peng Y."/>
            <person name="Qiu H."/>
            <person name="Shu S."/>
            <person name="Singer J.T."/>
            <person name="Smith A.G."/>
            <person name="Sprecher B.N."/>
            <person name="Wagner V."/>
            <person name="Wang W."/>
            <person name="Wang Z.-Y."/>
            <person name="Yan J."/>
            <person name="Yarish C."/>
            <person name="Zoeuner-Riek S."/>
            <person name="Zhuang Y."/>
            <person name="Zou Y."/>
            <person name="Lindquist E.A."/>
            <person name="Grimwood J."/>
            <person name="Barry K."/>
            <person name="Rokhsar D.S."/>
            <person name="Schmutz J."/>
            <person name="Stiller J.W."/>
            <person name="Grossman A.R."/>
            <person name="Prochnik S.E."/>
        </authorList>
    </citation>
    <scope>NUCLEOTIDE SEQUENCE [LARGE SCALE GENOMIC DNA]</scope>
    <source>
        <strain evidence="13">4086291</strain>
    </source>
</reference>
<dbReference type="GO" id="GO:0004674">
    <property type="term" value="F:protein serine/threonine kinase activity"/>
    <property type="evidence" value="ECO:0007669"/>
    <property type="project" value="UniProtKB-KW"/>
</dbReference>
<organism evidence="13 14">
    <name type="scientific">Porphyra umbilicalis</name>
    <name type="common">Purple laver</name>
    <name type="synonym">Red alga</name>
    <dbReference type="NCBI Taxonomy" id="2786"/>
    <lineage>
        <taxon>Eukaryota</taxon>
        <taxon>Rhodophyta</taxon>
        <taxon>Bangiophyceae</taxon>
        <taxon>Bangiales</taxon>
        <taxon>Bangiaceae</taxon>
        <taxon>Porphyra</taxon>
    </lineage>
</organism>
<evidence type="ECO:0000256" key="10">
    <source>
        <dbReference type="PROSITE-ProRule" id="PRU10141"/>
    </source>
</evidence>
<evidence type="ECO:0000256" key="1">
    <source>
        <dbReference type="ARBA" id="ARBA00006234"/>
    </source>
</evidence>
<dbReference type="PANTHER" id="PTHR24346">
    <property type="entry name" value="MAP/MICROTUBULE AFFINITY-REGULATING KINASE"/>
    <property type="match status" value="1"/>
</dbReference>
<dbReference type="GO" id="GO:0035556">
    <property type="term" value="P:intracellular signal transduction"/>
    <property type="evidence" value="ECO:0007669"/>
    <property type="project" value="TreeGrafter"/>
</dbReference>
<accession>A0A1X6NXC1</accession>
<feature type="compositionally biased region" description="Low complexity" evidence="11">
    <location>
        <begin position="367"/>
        <end position="392"/>
    </location>
</feature>
<protein>
    <recommendedName>
        <fullName evidence="2">non-specific serine/threonine protein kinase</fullName>
        <ecNumber evidence="2">2.7.11.1</ecNumber>
    </recommendedName>
</protein>
<dbReference type="CDD" id="cd14079">
    <property type="entry name" value="STKc_AMPK_alpha"/>
    <property type="match status" value="1"/>
</dbReference>
<dbReference type="OrthoDB" id="193931at2759"/>
<dbReference type="Gene3D" id="3.30.310.80">
    <property type="entry name" value="Kinase associated domain 1, KA1"/>
    <property type="match status" value="1"/>
</dbReference>
<dbReference type="SUPFAM" id="SSF103243">
    <property type="entry name" value="KA1-like"/>
    <property type="match status" value="1"/>
</dbReference>
<keyword evidence="14" id="KW-1185">Reference proteome</keyword>
<evidence type="ECO:0000256" key="8">
    <source>
        <dbReference type="ARBA" id="ARBA00047899"/>
    </source>
</evidence>
<dbReference type="GO" id="GO:0106310">
    <property type="term" value="F:protein serine kinase activity"/>
    <property type="evidence" value="ECO:0007669"/>
    <property type="project" value="RHEA"/>
</dbReference>
<comment type="catalytic activity">
    <reaction evidence="9">
        <text>L-seryl-[protein] + ATP = O-phospho-L-seryl-[protein] + ADP + H(+)</text>
        <dbReference type="Rhea" id="RHEA:17989"/>
        <dbReference type="Rhea" id="RHEA-COMP:9863"/>
        <dbReference type="Rhea" id="RHEA-COMP:11604"/>
        <dbReference type="ChEBI" id="CHEBI:15378"/>
        <dbReference type="ChEBI" id="CHEBI:29999"/>
        <dbReference type="ChEBI" id="CHEBI:30616"/>
        <dbReference type="ChEBI" id="CHEBI:83421"/>
        <dbReference type="ChEBI" id="CHEBI:456216"/>
        <dbReference type="EC" id="2.7.11.1"/>
    </reaction>
</comment>
<dbReference type="PROSITE" id="PS00108">
    <property type="entry name" value="PROTEIN_KINASE_ST"/>
    <property type="match status" value="1"/>
</dbReference>
<evidence type="ECO:0000313" key="13">
    <source>
        <dbReference type="EMBL" id="OSX73222.1"/>
    </source>
</evidence>
<evidence type="ECO:0000256" key="6">
    <source>
        <dbReference type="ARBA" id="ARBA00022777"/>
    </source>
</evidence>
<dbReference type="InterPro" id="IPR011009">
    <property type="entry name" value="Kinase-like_dom_sf"/>
</dbReference>
<keyword evidence="6" id="KW-0418">Kinase</keyword>
<keyword evidence="3" id="KW-0723">Serine/threonine-protein kinase</keyword>